<dbReference type="AlphaFoldDB" id="A0A7N9APK8"/>
<keyword evidence="2 5" id="KW-0812">Transmembrane</keyword>
<dbReference type="PANTHER" id="PTHR11785">
    <property type="entry name" value="AMINO ACID TRANSPORTER"/>
    <property type="match status" value="1"/>
</dbReference>
<evidence type="ECO:0000256" key="2">
    <source>
        <dbReference type="ARBA" id="ARBA00022692"/>
    </source>
</evidence>
<dbReference type="PANTHER" id="PTHR11785:SF303">
    <property type="entry name" value="Y+L AMINO ACID TRANSPORTER 1"/>
    <property type="match status" value="1"/>
</dbReference>
<feature type="transmembrane region" description="Helical" evidence="5">
    <location>
        <begin position="131"/>
        <end position="158"/>
    </location>
</feature>
<dbReference type="InterPro" id="IPR002293">
    <property type="entry name" value="AA/rel_permease1"/>
</dbReference>
<dbReference type="FunFam" id="1.20.1740.10:FF:000056">
    <property type="entry name" value="Y+L amino acid transporter 2"/>
    <property type="match status" value="1"/>
</dbReference>
<reference evidence="6" key="1">
    <citation type="submission" date="2025-08" db="UniProtKB">
        <authorList>
            <consortium name="Ensembl"/>
        </authorList>
    </citation>
    <scope>IDENTIFICATION</scope>
</reference>
<evidence type="ECO:0000313" key="6">
    <source>
        <dbReference type="Ensembl" id="ENSMAMP00000052302.1"/>
    </source>
</evidence>
<evidence type="ECO:0000256" key="3">
    <source>
        <dbReference type="ARBA" id="ARBA00022989"/>
    </source>
</evidence>
<evidence type="ECO:0000313" key="7">
    <source>
        <dbReference type="Proteomes" id="UP000261640"/>
    </source>
</evidence>
<dbReference type="GO" id="GO:0016020">
    <property type="term" value="C:membrane"/>
    <property type="evidence" value="ECO:0007669"/>
    <property type="project" value="UniProtKB-SubCell"/>
</dbReference>
<evidence type="ECO:0000256" key="4">
    <source>
        <dbReference type="ARBA" id="ARBA00023136"/>
    </source>
</evidence>
<evidence type="ECO:0000256" key="5">
    <source>
        <dbReference type="SAM" id="Phobius"/>
    </source>
</evidence>
<dbReference type="Gene3D" id="1.20.1740.10">
    <property type="entry name" value="Amino acid/polyamine transporter I"/>
    <property type="match status" value="1"/>
</dbReference>
<feature type="transmembrane region" description="Helical" evidence="5">
    <location>
        <begin position="21"/>
        <end position="41"/>
    </location>
</feature>
<dbReference type="Pfam" id="PF13520">
    <property type="entry name" value="AA_permease_2"/>
    <property type="match status" value="1"/>
</dbReference>
<keyword evidence="7" id="KW-1185">Reference proteome</keyword>
<feature type="transmembrane region" description="Helical" evidence="5">
    <location>
        <begin position="53"/>
        <end position="75"/>
    </location>
</feature>
<sequence>YFNSTEFPEGSEESMKLKKEISLLNGVCLIVGNMIGSGIFVSPKGVLIHSASYGLSLVVWTIGGIFSVFGALCYAELGTTITKSGASYAYILEAFGGFLAFIRLWTSLLIIEPTSQAVIAITFSNYMVQPIFPTCIAPYLANRLLAAACICLLTFVNCAYVKWGTRVQDFFTYAKVIALIAVIITGLVKIGQGAQNFEGLFYGSSQDPGDIALALYSALFSYSGWDTLNFVTEEIKNPERNLPLAIAISMPIVTMIYILTNVAYYTILPINAILDSDAVAVVSVCHP</sequence>
<feature type="transmembrane region" description="Helical" evidence="5">
    <location>
        <begin position="87"/>
        <end position="111"/>
    </location>
</feature>
<dbReference type="GO" id="GO:0015179">
    <property type="term" value="F:L-amino acid transmembrane transporter activity"/>
    <property type="evidence" value="ECO:0007669"/>
    <property type="project" value="TreeGrafter"/>
</dbReference>
<dbReference type="GO" id="GO:0000821">
    <property type="term" value="P:regulation of arginine metabolic process"/>
    <property type="evidence" value="ECO:0007669"/>
    <property type="project" value="TreeGrafter"/>
</dbReference>
<keyword evidence="3 5" id="KW-1133">Transmembrane helix</keyword>
<name>A0A7N9APK8_9TELE</name>
<dbReference type="GeneTree" id="ENSGT00940000160134"/>
<keyword evidence="4 5" id="KW-0472">Membrane</keyword>
<comment type="subcellular location">
    <subcellularLocation>
        <location evidence="1">Membrane</location>
        <topology evidence="1">Multi-pass membrane protein</topology>
    </subcellularLocation>
</comment>
<dbReference type="InterPro" id="IPR050598">
    <property type="entry name" value="AminoAcid_Transporter"/>
</dbReference>
<reference evidence="6" key="2">
    <citation type="submission" date="2025-09" db="UniProtKB">
        <authorList>
            <consortium name="Ensembl"/>
        </authorList>
    </citation>
    <scope>IDENTIFICATION</scope>
</reference>
<feature type="transmembrane region" description="Helical" evidence="5">
    <location>
        <begin position="244"/>
        <end position="267"/>
    </location>
</feature>
<organism evidence="6 7">
    <name type="scientific">Mastacembelus armatus</name>
    <name type="common">zig-zag eel</name>
    <dbReference type="NCBI Taxonomy" id="205130"/>
    <lineage>
        <taxon>Eukaryota</taxon>
        <taxon>Metazoa</taxon>
        <taxon>Chordata</taxon>
        <taxon>Craniata</taxon>
        <taxon>Vertebrata</taxon>
        <taxon>Euteleostomi</taxon>
        <taxon>Actinopterygii</taxon>
        <taxon>Neopterygii</taxon>
        <taxon>Teleostei</taxon>
        <taxon>Neoteleostei</taxon>
        <taxon>Acanthomorphata</taxon>
        <taxon>Anabantaria</taxon>
        <taxon>Synbranchiformes</taxon>
        <taxon>Mastacembelidae</taxon>
        <taxon>Mastacembelus</taxon>
    </lineage>
</organism>
<proteinExistence type="predicted"/>
<protein>
    <submittedName>
        <fullName evidence="6">Solute carrier family 7 member 7</fullName>
    </submittedName>
</protein>
<evidence type="ECO:0000256" key="1">
    <source>
        <dbReference type="ARBA" id="ARBA00004141"/>
    </source>
</evidence>
<dbReference type="Ensembl" id="ENSMAMT00000037556.1">
    <property type="protein sequence ID" value="ENSMAMP00000052302.1"/>
    <property type="gene ID" value="ENSMAMG00000015857.2"/>
</dbReference>
<accession>A0A7N9APK8</accession>
<feature type="transmembrane region" description="Helical" evidence="5">
    <location>
        <begin position="170"/>
        <end position="191"/>
    </location>
</feature>
<dbReference type="GO" id="GO:0015174">
    <property type="term" value="F:basic amino acid transmembrane transporter activity"/>
    <property type="evidence" value="ECO:0007669"/>
    <property type="project" value="TreeGrafter"/>
</dbReference>
<dbReference type="Proteomes" id="UP000261640">
    <property type="component" value="Unplaced"/>
</dbReference>
<feature type="transmembrane region" description="Helical" evidence="5">
    <location>
        <begin position="211"/>
        <end position="232"/>
    </location>
</feature>